<dbReference type="Gene3D" id="2.50.20.10">
    <property type="entry name" value="Lipoprotein localisation LolA/LolB/LppX"/>
    <property type="match status" value="1"/>
</dbReference>
<dbReference type="InterPro" id="IPR033399">
    <property type="entry name" value="TP_0789-like"/>
</dbReference>
<dbReference type="EMBL" id="AP027059">
    <property type="protein sequence ID" value="BDU51471.1"/>
    <property type="molecule type" value="Genomic_DNA"/>
</dbReference>
<evidence type="ECO:0000259" key="1">
    <source>
        <dbReference type="Pfam" id="PF17131"/>
    </source>
</evidence>
<dbReference type="AlphaFoldDB" id="A0AAU9DD74"/>
<evidence type="ECO:0000313" key="2">
    <source>
        <dbReference type="EMBL" id="BDU51471.1"/>
    </source>
</evidence>
<dbReference type="Proteomes" id="UP001321582">
    <property type="component" value="Chromosome"/>
</dbReference>
<proteinExistence type="predicted"/>
<feature type="domain" description="Uncharacterized protein TP-0789" evidence="1">
    <location>
        <begin position="72"/>
        <end position="268"/>
    </location>
</feature>
<reference evidence="2 3" key="1">
    <citation type="submission" date="2022-11" db="EMBL/GenBank/DDBJ databases">
        <title>Haliovirga abyssi gen. nov., sp. nov., a mesophilic fermentative bacterium isolated from the Iheya North hydrothermal field and the proposal of Haliovirgaceae fam. nov.</title>
        <authorList>
            <person name="Miyazaki U."/>
            <person name="Tame A."/>
            <person name="Miyazaki J."/>
            <person name="Takai K."/>
            <person name="Sawayama S."/>
            <person name="Kitajima M."/>
            <person name="Okamoto A."/>
            <person name="Nakagawa S."/>
        </authorList>
    </citation>
    <scope>NUCLEOTIDE SEQUENCE [LARGE SCALE GENOMIC DNA]</scope>
    <source>
        <strain evidence="2 3">IC12</strain>
    </source>
</reference>
<sequence length="273" mass="31886">MRKVLFYLTLLGILGTTVFGMSAYEVMEKAKGKEAAEFQYSRQKMILVDKKNRKRVREFIGYSKKIDGENKSESCFKFIAPAEVKGTSMLMWDYDVNNKEDITWLSLPGIKKGAPRQISSSRNDKNASFMGSDFTLDDLGELELQKDNFNFVNSKESIIDGKECYIIESIPKQLNKYEIYSKRIFWIRKDNMVIAKVEYYDRDNKLFKVLTTKNLRSKEGGSSINKSGKYWYIKDMAMKNVQTGHSTYIFLLEINYPKQMDKKLFLPSTFYRK</sequence>
<accession>A0AAU9DD74</accession>
<name>A0AAU9DD74_9FUSO</name>
<dbReference type="RefSeq" id="WP_307904361.1">
    <property type="nucleotide sequence ID" value="NZ_AP027059.1"/>
</dbReference>
<organism evidence="2 3">
    <name type="scientific">Haliovirga abyssi</name>
    <dbReference type="NCBI Taxonomy" id="2996794"/>
    <lineage>
        <taxon>Bacteria</taxon>
        <taxon>Fusobacteriati</taxon>
        <taxon>Fusobacteriota</taxon>
        <taxon>Fusobacteriia</taxon>
        <taxon>Fusobacteriales</taxon>
        <taxon>Haliovirgaceae</taxon>
        <taxon>Haliovirga</taxon>
    </lineage>
</organism>
<gene>
    <name evidence="2" type="ORF">HLVA_20400</name>
</gene>
<dbReference type="CDD" id="cd16329">
    <property type="entry name" value="LolA_like"/>
    <property type="match status" value="1"/>
</dbReference>
<protein>
    <recommendedName>
        <fullName evidence="1">Uncharacterized protein TP-0789 domain-containing protein</fullName>
    </recommendedName>
</protein>
<evidence type="ECO:0000313" key="3">
    <source>
        <dbReference type="Proteomes" id="UP001321582"/>
    </source>
</evidence>
<dbReference type="KEGG" id="haby:HLVA_20400"/>
<dbReference type="Pfam" id="PF17131">
    <property type="entry name" value="LolA_like"/>
    <property type="match status" value="1"/>
</dbReference>
<keyword evidence="3" id="KW-1185">Reference proteome</keyword>